<accession>A0ABQ3GCT9</accession>
<gene>
    <name evidence="2" type="ORF">GCM10007320_60060</name>
</gene>
<sequence length="397" mass="43798">MTESSTRLNIEILGISPYNKGAVLMLEAIRQKFREQLPQARLAVPSSWPSDQRLELGLYCTYPRERSGLDKSRLMELLPRGFRRSVGFMSPNDVDVVLDASGFAYGDYWGLQKLQRRLGRTAGQWKTERKTLVLLPQAFGPFESPGIAEALRAALRKADLVFARDLLSLQHVQGVLAQMPHDTVRLSPDFTPLLKAELPARLGHVRGAVLIIPNEKMVAGERAPLRDDYLAFLCCCAESLAGMGRKVMVLVHEGAQDRQLARELNALLPRPLAVIDEPSPVVTKAVIGAAHAVVSSRFHGLVSALSAAVPTLACGWTHKYQALMTDYGCPELNIDMADRASWTGKLALLERAAQDDAVRKQLQAAVARQRSLGEAMWASVFELLRRRHPAQTAAVQP</sequence>
<evidence type="ECO:0000313" key="3">
    <source>
        <dbReference type="Proteomes" id="UP000626210"/>
    </source>
</evidence>
<keyword evidence="3" id="KW-1185">Reference proteome</keyword>
<evidence type="ECO:0000259" key="1">
    <source>
        <dbReference type="Pfam" id="PF04230"/>
    </source>
</evidence>
<reference evidence="3" key="1">
    <citation type="journal article" date="2019" name="Int. J. Syst. Evol. Microbiol.">
        <title>The Global Catalogue of Microorganisms (GCM) 10K type strain sequencing project: providing services to taxonomists for standard genome sequencing and annotation.</title>
        <authorList>
            <consortium name="The Broad Institute Genomics Platform"/>
            <consortium name="The Broad Institute Genome Sequencing Center for Infectious Disease"/>
            <person name="Wu L."/>
            <person name="Ma J."/>
        </authorList>
    </citation>
    <scope>NUCLEOTIDE SEQUENCE [LARGE SCALE GENOMIC DNA]</scope>
    <source>
        <strain evidence="3">KCTC 23314</strain>
    </source>
</reference>
<dbReference type="PANTHER" id="PTHR36836">
    <property type="entry name" value="COLANIC ACID BIOSYNTHESIS PROTEIN WCAK"/>
    <property type="match status" value="1"/>
</dbReference>
<dbReference type="PANTHER" id="PTHR36836:SF1">
    <property type="entry name" value="COLANIC ACID BIOSYNTHESIS PROTEIN WCAK"/>
    <property type="match status" value="1"/>
</dbReference>
<protein>
    <recommendedName>
        <fullName evidence="1">Polysaccharide pyruvyl transferase domain-containing protein</fullName>
    </recommendedName>
</protein>
<organism evidence="2 3">
    <name type="scientific">Pseudorhodoferax aquiterrae</name>
    <dbReference type="NCBI Taxonomy" id="747304"/>
    <lineage>
        <taxon>Bacteria</taxon>
        <taxon>Pseudomonadati</taxon>
        <taxon>Pseudomonadota</taxon>
        <taxon>Betaproteobacteria</taxon>
        <taxon>Burkholderiales</taxon>
        <taxon>Comamonadaceae</taxon>
    </lineage>
</organism>
<proteinExistence type="predicted"/>
<comment type="caution">
    <text evidence="2">The sequence shown here is derived from an EMBL/GenBank/DDBJ whole genome shotgun (WGS) entry which is preliminary data.</text>
</comment>
<dbReference type="EMBL" id="BMYK01000036">
    <property type="protein sequence ID" value="GHD01611.1"/>
    <property type="molecule type" value="Genomic_DNA"/>
</dbReference>
<dbReference type="Proteomes" id="UP000626210">
    <property type="component" value="Unassembled WGS sequence"/>
</dbReference>
<dbReference type="Pfam" id="PF04230">
    <property type="entry name" value="PS_pyruv_trans"/>
    <property type="match status" value="1"/>
</dbReference>
<feature type="domain" description="Polysaccharide pyruvyl transferase" evidence="1">
    <location>
        <begin position="19"/>
        <end position="317"/>
    </location>
</feature>
<name>A0ABQ3GCT9_9BURK</name>
<evidence type="ECO:0000313" key="2">
    <source>
        <dbReference type="EMBL" id="GHD01611.1"/>
    </source>
</evidence>
<dbReference type="InterPro" id="IPR007345">
    <property type="entry name" value="Polysacch_pyruvyl_Trfase"/>
</dbReference>
<dbReference type="RefSeq" id="WP_189690567.1">
    <property type="nucleotide sequence ID" value="NZ_BMYK01000036.1"/>
</dbReference>